<dbReference type="EMBL" id="NVUS01000001">
    <property type="protein sequence ID" value="PCJ03780.1"/>
    <property type="molecule type" value="Genomic_DNA"/>
</dbReference>
<evidence type="ECO:0008006" key="2">
    <source>
        <dbReference type="Google" id="ProtNLM"/>
    </source>
</evidence>
<organism evidence="1">
    <name type="scientific">OCS116 cluster bacterium</name>
    <dbReference type="NCBI Taxonomy" id="2030921"/>
    <lineage>
        <taxon>Bacteria</taxon>
        <taxon>Pseudomonadati</taxon>
        <taxon>Pseudomonadota</taxon>
        <taxon>Alphaproteobacteria</taxon>
        <taxon>OCS116 cluster</taxon>
    </lineage>
</organism>
<evidence type="ECO:0000313" key="1">
    <source>
        <dbReference type="EMBL" id="PCJ03780.1"/>
    </source>
</evidence>
<name>A0A2A4ZAG6_9PROT</name>
<dbReference type="AlphaFoldDB" id="A0A2A4ZAG6"/>
<proteinExistence type="predicted"/>
<accession>A0A2A4ZAG6</accession>
<reference key="1">
    <citation type="submission" date="2017-08" db="EMBL/GenBank/DDBJ databases">
        <title>A dynamic microbial community with high functional redundancy inhabits the cold, oxic subseafloor aquifer.</title>
        <authorList>
            <person name="Tully B.J."/>
            <person name="Wheat C.G."/>
            <person name="Glazer B.T."/>
            <person name="Huber J.A."/>
        </authorList>
    </citation>
    <scope>NUCLEOTIDE SEQUENCE [LARGE SCALE GENOMIC DNA]</scope>
</reference>
<gene>
    <name evidence="1" type="ORF">COB13_00665</name>
</gene>
<protein>
    <recommendedName>
        <fullName evidence="2">AMP nucleosidase</fullName>
    </recommendedName>
</protein>
<comment type="caution">
    <text evidence="1">The sequence shown here is derived from an EMBL/GenBank/DDBJ whole genome shotgun (WGS) entry which is preliminary data.</text>
</comment>
<sequence length="86" mass="9874">MSQSTINTNEQDIVNEECLTIISPLANATIFEFHRQRLAKQGYLLASKIQLHRFELVDEEAVKTQLFDGQSYYSATYIKSNKSKES</sequence>
<reference evidence="1" key="2">
    <citation type="journal article" date="2018" name="ISME J.">
        <title>A dynamic microbial community with high functional redundancy inhabits the cold, oxic subseafloor aquifer.</title>
        <authorList>
            <person name="Tully B.J."/>
            <person name="Wheat C.G."/>
            <person name="Glazer B.T."/>
            <person name="Huber J.A."/>
        </authorList>
    </citation>
    <scope>NUCLEOTIDE SEQUENCE</scope>
    <source>
        <strain evidence="1">NORP83</strain>
    </source>
</reference>